<name>A0ABV7M3B7_9GAMM</name>
<protein>
    <recommendedName>
        <fullName evidence="4">DUF2238 domain-containing protein</fullName>
    </recommendedName>
</protein>
<gene>
    <name evidence="2" type="ORF">ACFOEI_09765</name>
</gene>
<feature type="transmembrane region" description="Helical" evidence="1">
    <location>
        <begin position="123"/>
        <end position="146"/>
    </location>
</feature>
<feature type="transmembrane region" description="Helical" evidence="1">
    <location>
        <begin position="32"/>
        <end position="50"/>
    </location>
</feature>
<feature type="transmembrane region" description="Helical" evidence="1">
    <location>
        <begin position="62"/>
        <end position="79"/>
    </location>
</feature>
<comment type="caution">
    <text evidence="2">The sequence shown here is derived from an EMBL/GenBank/DDBJ whole genome shotgun (WGS) entry which is preliminary data.</text>
</comment>
<evidence type="ECO:0000313" key="3">
    <source>
        <dbReference type="Proteomes" id="UP001595640"/>
    </source>
</evidence>
<evidence type="ECO:0008006" key="4">
    <source>
        <dbReference type="Google" id="ProtNLM"/>
    </source>
</evidence>
<evidence type="ECO:0000256" key="1">
    <source>
        <dbReference type="SAM" id="Phobius"/>
    </source>
</evidence>
<dbReference type="Proteomes" id="UP001595640">
    <property type="component" value="Unassembled WGS sequence"/>
</dbReference>
<keyword evidence="1" id="KW-0472">Membrane</keyword>
<keyword evidence="1" id="KW-0812">Transmembrane</keyword>
<dbReference type="RefSeq" id="WP_019017968.1">
    <property type="nucleotide sequence ID" value="NZ_BMXD01000002.1"/>
</dbReference>
<reference evidence="3" key="1">
    <citation type="journal article" date="2019" name="Int. J. Syst. Evol. Microbiol.">
        <title>The Global Catalogue of Microorganisms (GCM) 10K type strain sequencing project: providing services to taxonomists for standard genome sequencing and annotation.</title>
        <authorList>
            <consortium name="The Broad Institute Genomics Platform"/>
            <consortium name="The Broad Institute Genome Sequencing Center for Infectious Disease"/>
            <person name="Wu L."/>
            <person name="Ma J."/>
        </authorList>
    </citation>
    <scope>NUCLEOTIDE SEQUENCE [LARGE SCALE GENOMIC DNA]</scope>
    <source>
        <strain evidence="3">KCTC 12847</strain>
    </source>
</reference>
<feature type="transmembrane region" description="Helical" evidence="1">
    <location>
        <begin position="176"/>
        <end position="194"/>
    </location>
</feature>
<dbReference type="Pfam" id="PF09997">
    <property type="entry name" value="DUF2238"/>
    <property type="match status" value="1"/>
</dbReference>
<dbReference type="InterPro" id="IPR014509">
    <property type="entry name" value="YjdF-like"/>
</dbReference>
<keyword evidence="1" id="KW-1133">Transmembrane helix</keyword>
<sequence>MRGTQPHRWVTHALQLCLVAEALFALFHQHWYLAVLSLLVVLITFFPVLFERQFHIRTPPPLQLLILGFVIASLFLGEGRGFYSRFWWWDIVLHTIAGGLFSAVGFLLAYGTNGIVRIRESTMVPGFVALFAIMFSLGMSVIWEIFEFGMDRLFDTNMQRAMLNDPSGLTDTMWDLIMNALGALMVSVLGWRCVKYAKQGVFLKDWIDTFIERNPRLFKKSR</sequence>
<evidence type="ECO:0000313" key="2">
    <source>
        <dbReference type="EMBL" id="MFC3292359.1"/>
    </source>
</evidence>
<organism evidence="2 3">
    <name type="scientific">Modicisalibacter luteus</name>
    <dbReference type="NCBI Taxonomy" id="453962"/>
    <lineage>
        <taxon>Bacteria</taxon>
        <taxon>Pseudomonadati</taxon>
        <taxon>Pseudomonadota</taxon>
        <taxon>Gammaproteobacteria</taxon>
        <taxon>Oceanospirillales</taxon>
        <taxon>Halomonadaceae</taxon>
        <taxon>Modicisalibacter</taxon>
    </lineage>
</organism>
<feature type="transmembrane region" description="Helical" evidence="1">
    <location>
        <begin position="91"/>
        <end position="111"/>
    </location>
</feature>
<dbReference type="EMBL" id="JBHRUH010000015">
    <property type="protein sequence ID" value="MFC3292359.1"/>
    <property type="molecule type" value="Genomic_DNA"/>
</dbReference>
<keyword evidence="3" id="KW-1185">Reference proteome</keyword>
<accession>A0ABV7M3B7</accession>
<proteinExistence type="predicted"/>